<accession>A0A928Z649</accession>
<dbReference type="EMBL" id="JADEXQ010000080">
    <property type="protein sequence ID" value="MBE9031910.1"/>
    <property type="molecule type" value="Genomic_DNA"/>
</dbReference>
<sequence>MQSCDSLRQANWQTHGKDYFLKEEREKFGNSHAVELPIEPIKLDGSVLSAIQKKSRMVYVKLAISI</sequence>
<dbReference type="Proteomes" id="UP000625316">
    <property type="component" value="Unassembled WGS sequence"/>
</dbReference>
<evidence type="ECO:0000313" key="2">
    <source>
        <dbReference type="Proteomes" id="UP000625316"/>
    </source>
</evidence>
<protein>
    <submittedName>
        <fullName evidence="1">Uncharacterized protein</fullName>
    </submittedName>
</protein>
<dbReference type="RefSeq" id="WP_264326737.1">
    <property type="nucleotide sequence ID" value="NZ_JADEXQ010000080.1"/>
</dbReference>
<keyword evidence="2" id="KW-1185">Reference proteome</keyword>
<dbReference type="AlphaFoldDB" id="A0A928Z649"/>
<evidence type="ECO:0000313" key="1">
    <source>
        <dbReference type="EMBL" id="MBE9031910.1"/>
    </source>
</evidence>
<proteinExistence type="predicted"/>
<comment type="caution">
    <text evidence="1">The sequence shown here is derived from an EMBL/GenBank/DDBJ whole genome shotgun (WGS) entry which is preliminary data.</text>
</comment>
<organism evidence="1 2">
    <name type="scientific">Romeriopsis navalis LEGE 11480</name>
    <dbReference type="NCBI Taxonomy" id="2777977"/>
    <lineage>
        <taxon>Bacteria</taxon>
        <taxon>Bacillati</taxon>
        <taxon>Cyanobacteriota</taxon>
        <taxon>Cyanophyceae</taxon>
        <taxon>Leptolyngbyales</taxon>
        <taxon>Leptolyngbyaceae</taxon>
        <taxon>Romeriopsis</taxon>
        <taxon>Romeriopsis navalis</taxon>
    </lineage>
</organism>
<reference evidence="1" key="1">
    <citation type="submission" date="2020-10" db="EMBL/GenBank/DDBJ databases">
        <authorList>
            <person name="Castelo-Branco R."/>
            <person name="Eusebio N."/>
            <person name="Adriana R."/>
            <person name="Vieira A."/>
            <person name="Brugerolle De Fraissinette N."/>
            <person name="Rezende De Castro R."/>
            <person name="Schneider M.P."/>
            <person name="Vasconcelos V."/>
            <person name="Leao P.N."/>
        </authorList>
    </citation>
    <scope>NUCLEOTIDE SEQUENCE</scope>
    <source>
        <strain evidence="1">LEGE 11480</strain>
    </source>
</reference>
<name>A0A928Z649_9CYAN</name>
<gene>
    <name evidence="1" type="ORF">IQ266_19425</name>
</gene>